<dbReference type="Pfam" id="PF11823">
    <property type="entry name" value="Se_S_carrier"/>
    <property type="match status" value="1"/>
</dbReference>
<accession>A0A6N6NQK1</accession>
<evidence type="ECO:0000259" key="1">
    <source>
        <dbReference type="Pfam" id="PF11823"/>
    </source>
</evidence>
<gene>
    <name evidence="2" type="ORF">F8C90_02635</name>
</gene>
<sequence>MGETQVASAQPFVLAFDSTHAAMAAQATFKAAGASFALIPTPREISAGCGMSLKFKAEGAAEARAFVADTVTGDAAKCATLYEATGYTKLS</sequence>
<protein>
    <submittedName>
        <fullName evidence="2">DUF3343 domain-containing protein</fullName>
    </submittedName>
</protein>
<name>A0A6N6NQK1_9ACTN</name>
<organism evidence="2 3">
    <name type="scientific">Ellagibacter isourolithinifaciens</name>
    <dbReference type="NCBI Taxonomy" id="2137581"/>
    <lineage>
        <taxon>Bacteria</taxon>
        <taxon>Bacillati</taxon>
        <taxon>Actinomycetota</taxon>
        <taxon>Coriobacteriia</taxon>
        <taxon>Eggerthellales</taxon>
        <taxon>Eggerthellaceae</taxon>
        <taxon>Ellagibacter</taxon>
    </lineage>
</organism>
<keyword evidence="3" id="KW-1185">Reference proteome</keyword>
<evidence type="ECO:0000313" key="2">
    <source>
        <dbReference type="EMBL" id="KAB1642089.1"/>
    </source>
</evidence>
<dbReference type="InterPro" id="IPR021778">
    <property type="entry name" value="Se/S_carrier-like"/>
</dbReference>
<feature type="domain" description="Putative Se/S carrier protein-like" evidence="1">
    <location>
        <begin position="13"/>
        <end position="68"/>
    </location>
</feature>
<comment type="caution">
    <text evidence="2">The sequence shown here is derived from an EMBL/GenBank/DDBJ whole genome shotgun (WGS) entry which is preliminary data.</text>
</comment>
<reference evidence="2 3" key="1">
    <citation type="submission" date="2019-09" db="EMBL/GenBank/DDBJ databases">
        <title>Whole genome shotgun sequencing (WGS) of Ellagibacter isourolithinifaciens DSM 104140(T) and Adlercreutzia muris DSM 29508(T).</title>
        <authorList>
            <person name="Stoll D.A."/>
            <person name="Danylec N."/>
            <person name="Huch M."/>
        </authorList>
    </citation>
    <scope>NUCLEOTIDE SEQUENCE [LARGE SCALE GENOMIC DNA]</scope>
    <source>
        <strain evidence="2 3">DSM 104140</strain>
    </source>
</reference>
<dbReference type="Proteomes" id="UP000468668">
    <property type="component" value="Unassembled WGS sequence"/>
</dbReference>
<dbReference type="RefSeq" id="WP_158048899.1">
    <property type="nucleotide sequence ID" value="NZ_WAJR01000003.1"/>
</dbReference>
<dbReference type="EMBL" id="WAJR01000003">
    <property type="protein sequence ID" value="KAB1642089.1"/>
    <property type="molecule type" value="Genomic_DNA"/>
</dbReference>
<dbReference type="GeneID" id="98657297"/>
<dbReference type="AlphaFoldDB" id="A0A6N6NQK1"/>
<evidence type="ECO:0000313" key="3">
    <source>
        <dbReference type="Proteomes" id="UP000468668"/>
    </source>
</evidence>
<proteinExistence type="predicted"/>